<dbReference type="Gene3D" id="3.50.30.30">
    <property type="match status" value="1"/>
</dbReference>
<dbReference type="GO" id="GO:0004252">
    <property type="term" value="F:serine-type endopeptidase activity"/>
    <property type="evidence" value="ECO:0007669"/>
    <property type="project" value="InterPro"/>
</dbReference>
<evidence type="ECO:0000256" key="5">
    <source>
        <dbReference type="ARBA" id="ARBA00022825"/>
    </source>
</evidence>
<dbReference type="PROSITE" id="PS00138">
    <property type="entry name" value="SUBTILASE_SER"/>
    <property type="match status" value="1"/>
</dbReference>
<dbReference type="Gene3D" id="3.40.50.200">
    <property type="entry name" value="Peptidase S8/S53 domain"/>
    <property type="match status" value="1"/>
</dbReference>
<sequence length="509" mass="52693">MAPHAHLAIYKVCGKDQCYGSDLLAGFDQAVDDGVDILSVSLGGDADSFYDDVSAVGSYGAMEKGVLVSFSAGNSGSDPGSTNNNAPWAITVGASTLDRDLRTSLKFNTSTVLNGQSAYQPKNYKSAPLSLIYPGSVSPLFATCTIDGLVDVNVTGMAVLCDDGDIEWVAKGKVVKDAGGAAMIIAGSPSEGYTTFASPHVLPAAQVSAFDGEAIKEYINSVSDATATFSFHGAVYNVTPSPVMAFFSSRGPSGQDPNVLKPDIVAPGVNILAAWPYSVGPDPSIGADFNMISGTSMSTPHISGIAALLKSSHPDWSPAAIKSAIMTSASGIGNDGKPIADYTLEPADNYAIGAGLVNPTAANTPGFIYDINPATYIPYLCGLGYTDAQVATIVRRSVRCAGVTAISGSELNLPSFSVKLAKFNNFNKTVTRTVTYVGDAASKFTVEVDQPSGSFVSVSPKTLAFSHANEQAHFSVTFSVNAAGRLGDNSHDGGSDLHLLRCQLNEGQA</sequence>
<dbReference type="SUPFAM" id="SSF52743">
    <property type="entry name" value="Subtilisin-like"/>
    <property type="match status" value="1"/>
</dbReference>
<dbReference type="CDD" id="cd02120">
    <property type="entry name" value="PA_subtilisin_like"/>
    <property type="match status" value="1"/>
</dbReference>
<evidence type="ECO:0000259" key="8">
    <source>
        <dbReference type="Pfam" id="PF02225"/>
    </source>
</evidence>
<evidence type="ECO:0000256" key="1">
    <source>
        <dbReference type="ARBA" id="ARBA00011073"/>
    </source>
</evidence>
<evidence type="ECO:0000256" key="3">
    <source>
        <dbReference type="ARBA" id="ARBA00022729"/>
    </source>
</evidence>
<evidence type="ECO:0000256" key="4">
    <source>
        <dbReference type="ARBA" id="ARBA00022801"/>
    </source>
</evidence>
<dbReference type="InterPro" id="IPR036852">
    <property type="entry name" value="Peptidase_S8/S53_dom_sf"/>
</dbReference>
<reference evidence="10" key="1">
    <citation type="submission" date="2021-03" db="EMBL/GenBank/DDBJ databases">
        <authorList>
            <person name="Li Z."/>
            <person name="Yang C."/>
        </authorList>
    </citation>
    <scope>NUCLEOTIDE SEQUENCE</scope>
    <source>
        <strain evidence="10">Dzin_1.0</strain>
        <tissue evidence="10">Leaf</tissue>
    </source>
</reference>
<dbReference type="InterPro" id="IPR045051">
    <property type="entry name" value="SBT"/>
</dbReference>
<dbReference type="Pfam" id="PF17766">
    <property type="entry name" value="fn3_6"/>
    <property type="match status" value="1"/>
</dbReference>
<dbReference type="Pfam" id="PF00082">
    <property type="entry name" value="Peptidase_S8"/>
    <property type="match status" value="1"/>
</dbReference>
<dbReference type="Proteomes" id="UP001085076">
    <property type="component" value="Miscellaneous, Linkage group lg05"/>
</dbReference>
<dbReference type="Gene3D" id="2.60.40.2310">
    <property type="match status" value="1"/>
</dbReference>
<dbReference type="InterPro" id="IPR023828">
    <property type="entry name" value="Peptidase_S8_Ser-AS"/>
</dbReference>
<dbReference type="PANTHER" id="PTHR10795">
    <property type="entry name" value="PROPROTEIN CONVERTASE SUBTILISIN/KEXIN"/>
    <property type="match status" value="1"/>
</dbReference>
<comment type="caution">
    <text evidence="10">The sequence shown here is derived from an EMBL/GenBank/DDBJ whole genome shotgun (WGS) entry which is preliminary data.</text>
</comment>
<evidence type="ECO:0000256" key="2">
    <source>
        <dbReference type="ARBA" id="ARBA00022670"/>
    </source>
</evidence>
<evidence type="ECO:0000259" key="7">
    <source>
        <dbReference type="Pfam" id="PF00082"/>
    </source>
</evidence>
<dbReference type="InterPro" id="IPR003137">
    <property type="entry name" value="PA_domain"/>
</dbReference>
<name>A0A9D5HC66_9LILI</name>
<keyword evidence="3" id="KW-0732">Signal</keyword>
<protein>
    <submittedName>
        <fullName evidence="10">Uncharacterized protein</fullName>
    </submittedName>
</protein>
<evidence type="ECO:0000256" key="6">
    <source>
        <dbReference type="PROSITE-ProRule" id="PRU01240"/>
    </source>
</evidence>
<dbReference type="Pfam" id="PF02225">
    <property type="entry name" value="PA"/>
    <property type="match status" value="1"/>
</dbReference>
<feature type="domain" description="Peptidase S8/S53" evidence="7">
    <location>
        <begin position="1"/>
        <end position="340"/>
    </location>
</feature>
<dbReference type="InterPro" id="IPR041469">
    <property type="entry name" value="Subtilisin-like_FN3"/>
</dbReference>
<comment type="caution">
    <text evidence="6">Lacks conserved residue(s) required for the propagation of feature annotation.</text>
</comment>
<dbReference type="AlphaFoldDB" id="A0A9D5HC66"/>
<keyword evidence="4" id="KW-0378">Hydrolase</keyword>
<dbReference type="GO" id="GO:0006508">
    <property type="term" value="P:proteolysis"/>
    <property type="evidence" value="ECO:0007669"/>
    <property type="project" value="UniProtKB-KW"/>
</dbReference>
<dbReference type="InterPro" id="IPR000209">
    <property type="entry name" value="Peptidase_S8/S53_dom"/>
</dbReference>
<accession>A0A9D5HC66</accession>
<dbReference type="OrthoDB" id="206201at2759"/>
<evidence type="ECO:0000313" key="10">
    <source>
        <dbReference type="EMBL" id="KAJ0970922.1"/>
    </source>
</evidence>
<evidence type="ECO:0000313" key="11">
    <source>
        <dbReference type="Proteomes" id="UP001085076"/>
    </source>
</evidence>
<gene>
    <name evidence="10" type="ORF">J5N97_018881</name>
</gene>
<reference evidence="10" key="2">
    <citation type="journal article" date="2022" name="Hortic Res">
        <title>The genome of Dioscorea zingiberensis sheds light on the biosynthesis, origin and evolution of the medicinally important diosgenin saponins.</title>
        <authorList>
            <person name="Li Y."/>
            <person name="Tan C."/>
            <person name="Li Z."/>
            <person name="Guo J."/>
            <person name="Li S."/>
            <person name="Chen X."/>
            <person name="Wang C."/>
            <person name="Dai X."/>
            <person name="Yang H."/>
            <person name="Song W."/>
            <person name="Hou L."/>
            <person name="Xu J."/>
            <person name="Tong Z."/>
            <person name="Xu A."/>
            <person name="Yuan X."/>
            <person name="Wang W."/>
            <person name="Yang Q."/>
            <person name="Chen L."/>
            <person name="Sun Z."/>
            <person name="Wang K."/>
            <person name="Pan B."/>
            <person name="Chen J."/>
            <person name="Bao Y."/>
            <person name="Liu F."/>
            <person name="Qi X."/>
            <person name="Gang D.R."/>
            <person name="Wen J."/>
            <person name="Li J."/>
        </authorList>
    </citation>
    <scope>NUCLEOTIDE SEQUENCE</scope>
    <source>
        <strain evidence="10">Dzin_1.0</strain>
    </source>
</reference>
<keyword evidence="5" id="KW-0720">Serine protease</keyword>
<feature type="domain" description="Subtilisin-like protease fibronectin type-III" evidence="9">
    <location>
        <begin position="410"/>
        <end position="482"/>
    </location>
</feature>
<keyword evidence="2" id="KW-0645">Protease</keyword>
<dbReference type="PROSITE" id="PS51892">
    <property type="entry name" value="SUBTILASE"/>
    <property type="match status" value="1"/>
</dbReference>
<proteinExistence type="inferred from homology"/>
<dbReference type="EMBL" id="JAGGNH010000005">
    <property type="protein sequence ID" value="KAJ0970922.1"/>
    <property type="molecule type" value="Genomic_DNA"/>
</dbReference>
<feature type="domain" description="PA" evidence="8">
    <location>
        <begin position="147"/>
        <end position="215"/>
    </location>
</feature>
<keyword evidence="11" id="KW-1185">Reference proteome</keyword>
<organism evidence="10 11">
    <name type="scientific">Dioscorea zingiberensis</name>
    <dbReference type="NCBI Taxonomy" id="325984"/>
    <lineage>
        <taxon>Eukaryota</taxon>
        <taxon>Viridiplantae</taxon>
        <taxon>Streptophyta</taxon>
        <taxon>Embryophyta</taxon>
        <taxon>Tracheophyta</taxon>
        <taxon>Spermatophyta</taxon>
        <taxon>Magnoliopsida</taxon>
        <taxon>Liliopsida</taxon>
        <taxon>Dioscoreales</taxon>
        <taxon>Dioscoreaceae</taxon>
        <taxon>Dioscorea</taxon>
    </lineage>
</organism>
<comment type="similarity">
    <text evidence="1 6">Belongs to the peptidase S8 family.</text>
</comment>
<evidence type="ECO:0000259" key="9">
    <source>
        <dbReference type="Pfam" id="PF17766"/>
    </source>
</evidence>